<proteinExistence type="predicted"/>
<evidence type="ECO:0000313" key="1">
    <source>
        <dbReference type="EMBL" id="ABO48428.1"/>
    </source>
</evidence>
<dbReference type="EMBL" id="EF495130">
    <property type="protein sequence ID" value="ABO48428.1"/>
    <property type="molecule type" value="Genomic_DNA"/>
</dbReference>
<accession>D0PPD7</accession>
<reference evidence="1" key="1">
    <citation type="submission" date="2007-03" db="EMBL/GenBank/DDBJ databases">
        <title>Sequence characterization of a virus closely related to Murine gammaherpesvirus 68.</title>
        <authorList>
            <person name="Milligan S."/>
            <person name="Cunningham C."/>
            <person name="Efstathiou S."/>
            <person name="Chastel O."/>
            <person name="Davison A.J."/>
        </authorList>
    </citation>
    <scope>NUCLEOTIDE SEQUENCE</scope>
    <source>
        <strain evidence="1">Brest/An711</strain>
    </source>
</reference>
<dbReference type="Pfam" id="PF04793">
    <property type="entry name" value="Herpes_BBRF1"/>
    <property type="match status" value="1"/>
</dbReference>
<reference evidence="1" key="2">
    <citation type="journal article" date="2010" name="J. Gen. Virol.">
        <title>Characterization of a novel wood mouse virus related to murid herpesvirus 4.</title>
        <authorList>
            <person name="Hughes D.J."/>
            <person name="Kipar A."/>
            <person name="Milligan S.G."/>
            <person name="Cunningham C."/>
            <person name="Sanders M."/>
            <person name="Quail M.A."/>
            <person name="Rajandream M.A."/>
            <person name="Efstathiou S."/>
            <person name="Bowden R.J."/>
            <person name="Chastel C."/>
            <person name="Bennett M."/>
            <person name="Sample J.T."/>
            <person name="Barrell B."/>
            <person name="Davison A.J."/>
            <person name="Stewart J.P."/>
        </authorList>
    </citation>
    <scope>NUCLEOTIDE SEQUENCE</scope>
    <source>
        <strain evidence="1">Brest/An711</strain>
    </source>
</reference>
<organism evidence="1">
    <name type="scientific">Wood mouse herpesvirus</name>
    <dbReference type="NCBI Taxonomy" id="432370"/>
    <lineage>
        <taxon>Viruses</taxon>
        <taxon>Duplodnaviria</taxon>
        <taxon>Heunggongvirae</taxon>
        <taxon>Peploviricota</taxon>
        <taxon>Herviviricetes</taxon>
        <taxon>Herpesvirales</taxon>
        <taxon>Orthoherpesviridae</taxon>
        <taxon>Gammaherpesvirinae</taxon>
        <taxon>Rhadinovirus</taxon>
        <taxon>Rhadinovirus muridgamma7</taxon>
        <taxon>Murid gammaherpesvirus 7</taxon>
    </lineage>
</organism>
<protein>
    <submittedName>
        <fullName evidence="1">Uncharacterized protein</fullName>
    </submittedName>
</protein>
<sequence length="301" mass="34622">MGGEFYYPSVESVIHTFCAIDFRENNRLSACLCKLQVLCKICQTLRHNLDTEPFLLSHLRELLSRQLTILGRFPTTSKFQRILDYMKLSLEANDSNLLQDLAIGTVNLLGCQNPEILSIPYDKDQPVHEWCTCFLTSVDEEVRKKISYLFDNKQFSYMYNFKTFLKYSLELETATDFDLSSGLNILVFWVSTFKLFSVCVQSQFLLDSLVAFNALFQNHVKELEATLEADTTKICYSTSVVWTKLSALKQLLHKLQTSTNTLIFEEIMHCLRGLQIYIKCWPTFSAEELSESEAIAAEIPS</sequence>
<name>D0PPD7_9GAMA</name>
<dbReference type="InterPro" id="IPR006878">
    <property type="entry name" value="Herpes_BBRF1"/>
</dbReference>